<protein>
    <submittedName>
        <fullName evidence="2">Uncharacterized protein</fullName>
    </submittedName>
</protein>
<name>A0A452YPF0_AEGTS</name>
<evidence type="ECO:0000313" key="2">
    <source>
        <dbReference type="EnsemblPlants" id="AET1Gv20489700.10"/>
    </source>
</evidence>
<feature type="region of interest" description="Disordered" evidence="1">
    <location>
        <begin position="1"/>
        <end position="26"/>
    </location>
</feature>
<keyword evidence="3" id="KW-1185">Reference proteome</keyword>
<dbReference type="EnsemblPlants" id="AET1Gv20489700.10">
    <property type="protein sequence ID" value="AET1Gv20489700.10"/>
    <property type="gene ID" value="AET1Gv20489700"/>
</dbReference>
<reference evidence="2" key="4">
    <citation type="submission" date="2019-03" db="UniProtKB">
        <authorList>
            <consortium name="EnsemblPlants"/>
        </authorList>
    </citation>
    <scope>IDENTIFICATION</scope>
</reference>
<reference evidence="2" key="5">
    <citation type="journal article" date="2021" name="G3 (Bethesda)">
        <title>Aegilops tauschii genome assembly Aet v5.0 features greater sequence contiguity and improved annotation.</title>
        <authorList>
            <person name="Wang L."/>
            <person name="Zhu T."/>
            <person name="Rodriguez J.C."/>
            <person name="Deal K.R."/>
            <person name="Dubcovsky J."/>
            <person name="McGuire P.E."/>
            <person name="Lux T."/>
            <person name="Spannagl M."/>
            <person name="Mayer K.F.X."/>
            <person name="Baldrich P."/>
            <person name="Meyers B.C."/>
            <person name="Huo N."/>
            <person name="Gu Y.Q."/>
            <person name="Zhou H."/>
            <person name="Devos K.M."/>
            <person name="Bennetzen J.L."/>
            <person name="Unver T."/>
            <person name="Budak H."/>
            <person name="Gulick P.J."/>
            <person name="Galiba G."/>
            <person name="Kalapos B."/>
            <person name="Nelson D.R."/>
            <person name="Li P."/>
            <person name="You F.M."/>
            <person name="Luo M.C."/>
            <person name="Dvorak J."/>
        </authorList>
    </citation>
    <scope>NUCLEOTIDE SEQUENCE [LARGE SCALE GENOMIC DNA]</scope>
    <source>
        <strain evidence="2">cv. AL8/78</strain>
    </source>
</reference>
<organism evidence="2 3">
    <name type="scientific">Aegilops tauschii subsp. strangulata</name>
    <name type="common">Goatgrass</name>
    <dbReference type="NCBI Taxonomy" id="200361"/>
    <lineage>
        <taxon>Eukaryota</taxon>
        <taxon>Viridiplantae</taxon>
        <taxon>Streptophyta</taxon>
        <taxon>Embryophyta</taxon>
        <taxon>Tracheophyta</taxon>
        <taxon>Spermatophyta</taxon>
        <taxon>Magnoliopsida</taxon>
        <taxon>Liliopsida</taxon>
        <taxon>Poales</taxon>
        <taxon>Poaceae</taxon>
        <taxon>BOP clade</taxon>
        <taxon>Pooideae</taxon>
        <taxon>Triticodae</taxon>
        <taxon>Triticeae</taxon>
        <taxon>Triticinae</taxon>
        <taxon>Aegilops</taxon>
    </lineage>
</organism>
<reference evidence="3" key="1">
    <citation type="journal article" date="2014" name="Science">
        <title>Ancient hybridizations among the ancestral genomes of bread wheat.</title>
        <authorList>
            <consortium name="International Wheat Genome Sequencing Consortium,"/>
            <person name="Marcussen T."/>
            <person name="Sandve S.R."/>
            <person name="Heier L."/>
            <person name="Spannagl M."/>
            <person name="Pfeifer M."/>
            <person name="Jakobsen K.S."/>
            <person name="Wulff B.B."/>
            <person name="Steuernagel B."/>
            <person name="Mayer K.F."/>
            <person name="Olsen O.A."/>
        </authorList>
    </citation>
    <scope>NUCLEOTIDE SEQUENCE [LARGE SCALE GENOMIC DNA]</scope>
    <source>
        <strain evidence="3">cv. AL8/78</strain>
    </source>
</reference>
<dbReference type="Proteomes" id="UP000015105">
    <property type="component" value="Chromosome 1D"/>
</dbReference>
<dbReference type="AlphaFoldDB" id="A0A452YPF0"/>
<reference evidence="3" key="2">
    <citation type="journal article" date="2017" name="Nat. Plants">
        <title>The Aegilops tauschii genome reveals multiple impacts of transposons.</title>
        <authorList>
            <person name="Zhao G."/>
            <person name="Zou C."/>
            <person name="Li K."/>
            <person name="Wang K."/>
            <person name="Li T."/>
            <person name="Gao L."/>
            <person name="Zhang X."/>
            <person name="Wang H."/>
            <person name="Yang Z."/>
            <person name="Liu X."/>
            <person name="Jiang W."/>
            <person name="Mao L."/>
            <person name="Kong X."/>
            <person name="Jiao Y."/>
            <person name="Jia J."/>
        </authorList>
    </citation>
    <scope>NUCLEOTIDE SEQUENCE [LARGE SCALE GENOMIC DNA]</scope>
    <source>
        <strain evidence="3">cv. AL8/78</strain>
    </source>
</reference>
<proteinExistence type="predicted"/>
<reference evidence="2" key="3">
    <citation type="journal article" date="2017" name="Nature">
        <title>Genome sequence of the progenitor of the wheat D genome Aegilops tauschii.</title>
        <authorList>
            <person name="Luo M.C."/>
            <person name="Gu Y.Q."/>
            <person name="Puiu D."/>
            <person name="Wang H."/>
            <person name="Twardziok S.O."/>
            <person name="Deal K.R."/>
            <person name="Huo N."/>
            <person name="Zhu T."/>
            <person name="Wang L."/>
            <person name="Wang Y."/>
            <person name="McGuire P.E."/>
            <person name="Liu S."/>
            <person name="Long H."/>
            <person name="Ramasamy R.K."/>
            <person name="Rodriguez J.C."/>
            <person name="Van S.L."/>
            <person name="Yuan L."/>
            <person name="Wang Z."/>
            <person name="Xia Z."/>
            <person name="Xiao L."/>
            <person name="Anderson O.D."/>
            <person name="Ouyang S."/>
            <person name="Liang Y."/>
            <person name="Zimin A.V."/>
            <person name="Pertea G."/>
            <person name="Qi P."/>
            <person name="Bennetzen J.L."/>
            <person name="Dai X."/>
            <person name="Dawson M.W."/>
            <person name="Muller H.G."/>
            <person name="Kugler K."/>
            <person name="Rivarola-Duarte L."/>
            <person name="Spannagl M."/>
            <person name="Mayer K.F.X."/>
            <person name="Lu F.H."/>
            <person name="Bevan M.W."/>
            <person name="Leroy P."/>
            <person name="Li P."/>
            <person name="You F.M."/>
            <person name="Sun Q."/>
            <person name="Liu Z."/>
            <person name="Lyons E."/>
            <person name="Wicker T."/>
            <person name="Salzberg S.L."/>
            <person name="Devos K.M."/>
            <person name="Dvorak J."/>
        </authorList>
    </citation>
    <scope>NUCLEOTIDE SEQUENCE [LARGE SCALE GENOMIC DNA]</scope>
    <source>
        <strain evidence="2">cv. AL8/78</strain>
    </source>
</reference>
<accession>A0A452YPF0</accession>
<evidence type="ECO:0000313" key="3">
    <source>
        <dbReference type="Proteomes" id="UP000015105"/>
    </source>
</evidence>
<dbReference type="Gramene" id="AET1Gv20489700.10">
    <property type="protein sequence ID" value="AET1Gv20489700.10"/>
    <property type="gene ID" value="AET1Gv20489700"/>
</dbReference>
<evidence type="ECO:0000256" key="1">
    <source>
        <dbReference type="SAM" id="MobiDB-lite"/>
    </source>
</evidence>
<sequence>PPAARQPGCGPGVEGKAGSARFRSSDATPKGAEVFYPICFVRALLPPMILRVPLLNLCWD</sequence>